<dbReference type="InterPro" id="IPR032716">
    <property type="entry name" value="ACC_epsilon"/>
</dbReference>
<dbReference type="AlphaFoldDB" id="A0A7Z0EEV4"/>
<dbReference type="RefSeq" id="WP_179578907.1">
    <property type="nucleotide sequence ID" value="NZ_JACCFM010000001.1"/>
</dbReference>
<keyword evidence="2" id="KW-1185">Reference proteome</keyword>
<comment type="caution">
    <text evidence="1">The sequence shown here is derived from an EMBL/GenBank/DDBJ whole genome shotgun (WGS) entry which is preliminary data.</text>
</comment>
<organism evidence="1 2">
    <name type="scientific">Glaciibacter psychrotolerans</name>
    <dbReference type="NCBI Taxonomy" id="670054"/>
    <lineage>
        <taxon>Bacteria</taxon>
        <taxon>Bacillati</taxon>
        <taxon>Actinomycetota</taxon>
        <taxon>Actinomycetes</taxon>
        <taxon>Micrococcales</taxon>
        <taxon>Microbacteriaceae</taxon>
        <taxon>Glaciibacter</taxon>
    </lineage>
</organism>
<dbReference type="GO" id="GO:0004658">
    <property type="term" value="F:propionyl-CoA carboxylase activity"/>
    <property type="evidence" value="ECO:0007669"/>
    <property type="project" value="InterPro"/>
</dbReference>
<evidence type="ECO:0000313" key="2">
    <source>
        <dbReference type="Proteomes" id="UP000537260"/>
    </source>
</evidence>
<dbReference type="GO" id="GO:0003989">
    <property type="term" value="F:acetyl-CoA carboxylase activity"/>
    <property type="evidence" value="ECO:0007669"/>
    <property type="project" value="InterPro"/>
</dbReference>
<evidence type="ECO:0000313" key="1">
    <source>
        <dbReference type="EMBL" id="NYJ20276.1"/>
    </source>
</evidence>
<dbReference type="Pfam" id="PF13822">
    <property type="entry name" value="ACC_epsilon"/>
    <property type="match status" value="1"/>
</dbReference>
<dbReference type="Proteomes" id="UP000537260">
    <property type="component" value="Unassembled WGS sequence"/>
</dbReference>
<name>A0A7Z0EEV4_9MICO</name>
<reference evidence="1 2" key="1">
    <citation type="submission" date="2020-07" db="EMBL/GenBank/DDBJ databases">
        <title>Sequencing the genomes of 1000 actinobacteria strains.</title>
        <authorList>
            <person name="Klenk H.-P."/>
        </authorList>
    </citation>
    <scope>NUCLEOTIDE SEQUENCE [LARGE SCALE GENOMIC DNA]</scope>
    <source>
        <strain evidence="1 2">LI1</strain>
    </source>
</reference>
<gene>
    <name evidence="1" type="ORF">HNR05_002067</name>
</gene>
<accession>A0A7Z0EEV4</accession>
<evidence type="ECO:0008006" key="3">
    <source>
        <dbReference type="Google" id="ProtNLM"/>
    </source>
</evidence>
<sequence>MTIASNSDAAPTGENSLAQLGFVTRRVTPTEVSAVSALLHGLLQEESDSLRVSPARAQDAWRLSQRDVRAPLTPGAGRWRSFSG</sequence>
<protein>
    <recommendedName>
        <fullName evidence="3">Acyl-CoA carboxylase subunit epsilon</fullName>
    </recommendedName>
</protein>
<dbReference type="EMBL" id="JACCFM010000001">
    <property type="protein sequence ID" value="NYJ20276.1"/>
    <property type="molecule type" value="Genomic_DNA"/>
</dbReference>
<proteinExistence type="predicted"/>